<dbReference type="SMART" id="SM00963">
    <property type="entry name" value="SRP54_N"/>
    <property type="match status" value="1"/>
</dbReference>
<comment type="subunit">
    <text evidence="9">Part of the signal recognition particle protein translocation system, which is composed of SRP and FtsY.</text>
</comment>
<dbReference type="AlphaFoldDB" id="J6HIU3"/>
<dbReference type="Proteomes" id="UP000005244">
    <property type="component" value="Unassembled WGS sequence"/>
</dbReference>
<keyword evidence="7 9" id="KW-0687">Ribonucleoprotein</keyword>
<keyword evidence="9" id="KW-0963">Cytoplasm</keyword>
<reference evidence="13 14" key="1">
    <citation type="submission" date="2012-07" db="EMBL/GenBank/DDBJ databases">
        <authorList>
            <person name="Durkin A.S."/>
            <person name="McCorrison J."/>
            <person name="Torralba M."/>
            <person name="Gillis M."/>
            <person name="Methe B."/>
            <person name="Sutton G."/>
            <person name="Nelson K.E."/>
        </authorList>
    </citation>
    <scope>NUCLEOTIDE SEQUENCE [LARGE SCALE GENOMIC DNA]</scope>
    <source>
        <strain evidence="13 14">OBRC8</strain>
    </source>
</reference>
<feature type="domain" description="SRP54-type proteins GTP-binding" evidence="11">
    <location>
        <begin position="101"/>
        <end position="296"/>
    </location>
</feature>
<dbReference type="GO" id="GO:0003924">
    <property type="term" value="F:GTPase activity"/>
    <property type="evidence" value="ECO:0007669"/>
    <property type="project" value="UniProtKB-UniRule"/>
</dbReference>
<comment type="catalytic activity">
    <reaction evidence="8 9">
        <text>GTP + H2O = GDP + phosphate + H(+)</text>
        <dbReference type="Rhea" id="RHEA:19669"/>
        <dbReference type="ChEBI" id="CHEBI:15377"/>
        <dbReference type="ChEBI" id="CHEBI:15378"/>
        <dbReference type="ChEBI" id="CHEBI:37565"/>
        <dbReference type="ChEBI" id="CHEBI:43474"/>
        <dbReference type="ChEBI" id="CHEBI:58189"/>
        <dbReference type="EC" id="3.6.5.4"/>
    </reaction>
</comment>
<evidence type="ECO:0000256" key="6">
    <source>
        <dbReference type="ARBA" id="ARBA00023135"/>
    </source>
</evidence>
<comment type="subcellular location">
    <subcellularLocation>
        <location evidence="9">Cytoplasm</location>
    </subcellularLocation>
    <text evidence="9">The SRP-RNC complex is targeted to the cytoplasmic membrane.</text>
</comment>
<evidence type="ECO:0000256" key="7">
    <source>
        <dbReference type="ARBA" id="ARBA00023274"/>
    </source>
</evidence>
<dbReference type="RefSeq" id="WP_009531009.1">
    <property type="nucleotide sequence ID" value="NZ_ALNK01000021.1"/>
</dbReference>
<keyword evidence="5 9" id="KW-0342">GTP-binding</keyword>
<dbReference type="InterPro" id="IPR022941">
    <property type="entry name" value="SRP54"/>
</dbReference>
<feature type="domain" description="AAA+ ATPase" evidence="10">
    <location>
        <begin position="100"/>
        <end position="247"/>
    </location>
</feature>
<dbReference type="InterPro" id="IPR013822">
    <property type="entry name" value="Signal_recog_particl_SRP54_hlx"/>
</dbReference>
<comment type="similarity">
    <text evidence="1 9">Belongs to the GTP-binding SRP family. SRP54 subfamily.</text>
</comment>
<feature type="binding site" evidence="9">
    <location>
        <begin position="248"/>
        <end position="251"/>
    </location>
    <ligand>
        <name>GTP</name>
        <dbReference type="ChEBI" id="CHEBI:37565"/>
    </ligand>
</feature>
<evidence type="ECO:0000256" key="9">
    <source>
        <dbReference type="HAMAP-Rule" id="MF_00306"/>
    </source>
</evidence>
<dbReference type="EMBL" id="ALNK01000021">
    <property type="protein sequence ID" value="EJU22553.1"/>
    <property type="molecule type" value="Genomic_DNA"/>
</dbReference>
<dbReference type="InterPro" id="IPR042101">
    <property type="entry name" value="SRP54_N_sf"/>
</dbReference>
<dbReference type="NCBIfam" id="TIGR00959">
    <property type="entry name" value="ffh"/>
    <property type="match status" value="1"/>
</dbReference>
<evidence type="ECO:0000256" key="5">
    <source>
        <dbReference type="ARBA" id="ARBA00023134"/>
    </source>
</evidence>
<dbReference type="Gene3D" id="1.20.120.140">
    <property type="entry name" value="Signal recognition particle SRP54, nucleotide-binding domain"/>
    <property type="match status" value="1"/>
</dbReference>
<dbReference type="EC" id="3.6.5.4" evidence="9"/>
<evidence type="ECO:0000256" key="3">
    <source>
        <dbReference type="ARBA" id="ARBA00022801"/>
    </source>
</evidence>
<dbReference type="HAMAP" id="MF_00306">
    <property type="entry name" value="SRP54"/>
    <property type="match status" value="1"/>
</dbReference>
<dbReference type="GO" id="GO:0008312">
    <property type="term" value="F:7S RNA binding"/>
    <property type="evidence" value="ECO:0007669"/>
    <property type="project" value="InterPro"/>
</dbReference>
<organism evidence="13 14">
    <name type="scientific">Peptoanaerobacter stomatis</name>
    <dbReference type="NCBI Taxonomy" id="796937"/>
    <lineage>
        <taxon>Bacteria</taxon>
        <taxon>Bacillati</taxon>
        <taxon>Bacillota</taxon>
        <taxon>Clostridia</taxon>
        <taxon>Peptostreptococcales</taxon>
        <taxon>Filifactoraceae</taxon>
        <taxon>Peptoanaerobacter</taxon>
    </lineage>
</organism>
<dbReference type="Pfam" id="PF02881">
    <property type="entry name" value="SRP54_N"/>
    <property type="match status" value="1"/>
</dbReference>
<dbReference type="FunFam" id="3.40.50.300:FF:000022">
    <property type="entry name" value="Signal recognition particle 54 kDa subunit"/>
    <property type="match status" value="1"/>
</dbReference>
<dbReference type="InterPro" id="IPR004125">
    <property type="entry name" value="Signal_recog_particle_SRP54_M"/>
</dbReference>
<keyword evidence="14" id="KW-1185">Reference proteome</keyword>
<proteinExistence type="inferred from homology"/>
<evidence type="ECO:0000256" key="2">
    <source>
        <dbReference type="ARBA" id="ARBA00022741"/>
    </source>
</evidence>
<dbReference type="Pfam" id="PF02978">
    <property type="entry name" value="SRP_SPB"/>
    <property type="match status" value="1"/>
</dbReference>
<protein>
    <recommendedName>
        <fullName evidence="9">Signal recognition particle protein</fullName>
        <ecNumber evidence="9">3.6.5.4</ecNumber>
    </recommendedName>
    <alternativeName>
        <fullName evidence="9">Fifty-four homolog</fullName>
    </alternativeName>
</protein>
<keyword evidence="2 9" id="KW-0547">Nucleotide-binding</keyword>
<dbReference type="SUPFAM" id="SSF47446">
    <property type="entry name" value="Signal peptide-binding domain"/>
    <property type="match status" value="1"/>
</dbReference>
<feature type="binding site" evidence="9">
    <location>
        <begin position="108"/>
        <end position="115"/>
    </location>
    <ligand>
        <name>GTP</name>
        <dbReference type="ChEBI" id="CHEBI:37565"/>
    </ligand>
</feature>
<dbReference type="CDD" id="cd18539">
    <property type="entry name" value="SRP_G"/>
    <property type="match status" value="1"/>
</dbReference>
<feature type="binding site" evidence="9">
    <location>
        <begin position="190"/>
        <end position="194"/>
    </location>
    <ligand>
        <name>GTP</name>
        <dbReference type="ChEBI" id="CHEBI:37565"/>
    </ligand>
</feature>
<dbReference type="Gene3D" id="3.40.50.300">
    <property type="entry name" value="P-loop containing nucleotide triphosphate hydrolases"/>
    <property type="match status" value="1"/>
</dbReference>
<dbReference type="GO" id="GO:0048500">
    <property type="term" value="C:signal recognition particle"/>
    <property type="evidence" value="ECO:0007669"/>
    <property type="project" value="UniProtKB-UniRule"/>
</dbReference>
<keyword evidence="3 9" id="KW-0378">Hydrolase</keyword>
<dbReference type="SMART" id="SM00962">
    <property type="entry name" value="SRP54"/>
    <property type="match status" value="1"/>
</dbReference>
<dbReference type="InterPro" id="IPR000897">
    <property type="entry name" value="SRP54_GTPase_dom"/>
</dbReference>
<dbReference type="SMART" id="SM00382">
    <property type="entry name" value="AAA"/>
    <property type="match status" value="1"/>
</dbReference>
<comment type="domain">
    <text evidence="9">Composed of three domains: the N-terminal N domain, which is responsible for interactions with the ribosome, the central G domain, which binds GTP, and the C-terminal M domain, which binds the RNA and the signal sequence of the RNC.</text>
</comment>
<evidence type="ECO:0000256" key="8">
    <source>
        <dbReference type="ARBA" id="ARBA00048027"/>
    </source>
</evidence>
<evidence type="ECO:0000256" key="1">
    <source>
        <dbReference type="ARBA" id="ARBA00005450"/>
    </source>
</evidence>
<evidence type="ECO:0000256" key="4">
    <source>
        <dbReference type="ARBA" id="ARBA00022884"/>
    </source>
</evidence>
<sequence length="444" mass="48985">MIFEGLAEKLQNTLQGLRGKGTLSEKDVDAAMREVKLALLEADVNYKVVKDFVKRVKERSIGEEVLKSLTPGQQVIKIVNDELKELMGGVQSKLNISSKPPTVILMSGLQGAGKTTTTGKLAYNLKQQGKNPMLVACDVYRPAAVKQLEILADKVGAKFYSEENNNNPVQIATNAVAEAKTLGFDIVIIDTAGRLHIDEELMDELKNIKSSVKPHEILLVVDAMTGQDAVNIVKTFDEALGIDGVILSKLDGDTRGGAALSIRAVTDKAIKFSATGEKIGDLEPFYPDRMANRILGMGDVLSLIEKAQSSVDMDAIKGLDSKMKNMDFNFDDFLLQMQQIKKMGSLKSLIEMIPGLSKQMKNIDVDDKELVKIEAIIQSMTKQERANPSIINGSRKLRIAKGSGMQVNQINRLLKQFEETRKMMKQMSNFTKGKKKMKFPFLGM</sequence>
<dbReference type="PATRIC" id="fig|796941.3.peg.1228"/>
<dbReference type="InterPro" id="IPR027417">
    <property type="entry name" value="P-loop_NTPase"/>
</dbReference>
<dbReference type="GO" id="GO:0005525">
    <property type="term" value="F:GTP binding"/>
    <property type="evidence" value="ECO:0007669"/>
    <property type="project" value="UniProtKB-UniRule"/>
</dbReference>
<keyword evidence="6 9" id="KW-0733">Signal recognition particle</keyword>
<dbReference type="Gene3D" id="1.10.260.30">
    <property type="entry name" value="Signal recognition particle, SRP54 subunit, M-domain"/>
    <property type="match status" value="1"/>
</dbReference>
<dbReference type="InterPro" id="IPR003593">
    <property type="entry name" value="AAA+_ATPase"/>
</dbReference>
<dbReference type="GO" id="GO:0006614">
    <property type="term" value="P:SRP-dependent cotranslational protein targeting to membrane"/>
    <property type="evidence" value="ECO:0007669"/>
    <property type="project" value="InterPro"/>
</dbReference>
<dbReference type="PANTHER" id="PTHR11564">
    <property type="entry name" value="SIGNAL RECOGNITION PARTICLE 54K PROTEIN SRP54"/>
    <property type="match status" value="1"/>
</dbReference>
<keyword evidence="4 9" id="KW-0694">RNA-binding</keyword>
<dbReference type="Pfam" id="PF00448">
    <property type="entry name" value="SRP54"/>
    <property type="match status" value="1"/>
</dbReference>
<evidence type="ECO:0000259" key="12">
    <source>
        <dbReference type="SMART" id="SM00963"/>
    </source>
</evidence>
<dbReference type="PANTHER" id="PTHR11564:SF5">
    <property type="entry name" value="SIGNAL RECOGNITION PARTICLE SUBUNIT SRP54"/>
    <property type="match status" value="1"/>
</dbReference>
<evidence type="ECO:0000313" key="13">
    <source>
        <dbReference type="EMBL" id="EJU22553.1"/>
    </source>
</evidence>
<dbReference type="InterPro" id="IPR036891">
    <property type="entry name" value="Signal_recog_part_SRP54_M_sf"/>
</dbReference>
<accession>J6HIU3</accession>
<comment type="caution">
    <text evidence="13">The sequence shown here is derived from an EMBL/GenBank/DDBJ whole genome shotgun (WGS) entry which is preliminary data.</text>
</comment>
<dbReference type="SUPFAM" id="SSF52540">
    <property type="entry name" value="P-loop containing nucleoside triphosphate hydrolases"/>
    <property type="match status" value="1"/>
</dbReference>
<feature type="domain" description="Signal recognition particle SRP54 helical bundle" evidence="12">
    <location>
        <begin position="2"/>
        <end position="87"/>
    </location>
</feature>
<comment type="function">
    <text evidence="9">Involved in targeting and insertion of nascent membrane proteins into the cytoplasmic membrane. Binds to the hydrophobic signal sequence of the ribosome-nascent chain (RNC) as it emerges from the ribosomes. The SRP-RNC complex is then targeted to the cytoplasmic membrane where it interacts with the SRP receptor FtsY.</text>
</comment>
<dbReference type="InterPro" id="IPR004780">
    <property type="entry name" value="SRP"/>
</dbReference>
<name>J6HIU3_9FIRM</name>
<evidence type="ECO:0000259" key="11">
    <source>
        <dbReference type="SMART" id="SM00962"/>
    </source>
</evidence>
<gene>
    <name evidence="9 13" type="primary">ffh</name>
    <name evidence="13" type="ORF">HMPREF1143_1807</name>
</gene>
<evidence type="ECO:0000259" key="10">
    <source>
        <dbReference type="SMART" id="SM00382"/>
    </source>
</evidence>
<evidence type="ECO:0000313" key="14">
    <source>
        <dbReference type="Proteomes" id="UP000005244"/>
    </source>
</evidence>